<comment type="similarity">
    <text evidence="6">Belongs to the Hyccin family.</text>
</comment>
<gene>
    <name evidence="9" type="ORF">M5K25_022796</name>
</gene>
<dbReference type="InterPro" id="IPR045464">
    <property type="entry name" value="Hrt3/FBXO9_C"/>
</dbReference>
<feature type="domain" description="F-box" evidence="8">
    <location>
        <begin position="506"/>
        <end position="552"/>
    </location>
</feature>
<dbReference type="PANTHER" id="PTHR31220">
    <property type="entry name" value="HYCCIN RELATED"/>
    <property type="match status" value="1"/>
</dbReference>
<dbReference type="Pfam" id="PF12937">
    <property type="entry name" value="F-box-like"/>
    <property type="match status" value="1"/>
</dbReference>
<dbReference type="InterPro" id="IPR018619">
    <property type="entry name" value="Hyccin"/>
</dbReference>
<dbReference type="PANTHER" id="PTHR31220:SF1">
    <property type="entry name" value="GH21176P"/>
    <property type="match status" value="1"/>
</dbReference>
<dbReference type="SUPFAM" id="SSF81383">
    <property type="entry name" value="F-box domain"/>
    <property type="match status" value="1"/>
</dbReference>
<dbReference type="Pfam" id="PF19270">
    <property type="entry name" value="FBO_C"/>
    <property type="match status" value="1"/>
</dbReference>
<evidence type="ECO:0000256" key="5">
    <source>
        <dbReference type="ARBA" id="ARBA00023136"/>
    </source>
</evidence>
<evidence type="ECO:0000256" key="2">
    <source>
        <dbReference type="ARBA" id="ARBA00004514"/>
    </source>
</evidence>
<dbReference type="Gene3D" id="1.20.1280.50">
    <property type="match status" value="1"/>
</dbReference>
<evidence type="ECO:0000313" key="9">
    <source>
        <dbReference type="EMBL" id="KAL0908307.1"/>
    </source>
</evidence>
<dbReference type="InterPro" id="IPR001810">
    <property type="entry name" value="F-box_dom"/>
</dbReference>
<comment type="caution">
    <text evidence="9">The sequence shown here is derived from an EMBL/GenBank/DDBJ whole genome shotgun (WGS) entry which is preliminary data.</text>
</comment>
<sequence length="767" mass="84643">MTTTNGSPSSSSSSATISSSSEANNRNPNPNPNPSSSSSNTMHSWWESVSKAQSRIHALSSLLASPSLISLAESDRPARSLLNSSDAYLAVSAALSHTSAGSGDDPLCQWLYETYQSSDPDLRLVVLAFIPLLAGLYLSRVVTFSVSSASGSAPSLAGFEAVLLALYGSEVKVRSGKPLLISIPDLSQPSLYHTPSKGSVSAHKPTIGVLSPPLEPQIAVKSTKRACIVGIALDCYYRKISLMPPCSKIDFCEFVSSWAGQDCPCRHEFDDDINSSSSPEMRSFGEEGGDIENAAEEMVGLAIQDRLNGECKLEGVGRNSRRGSRVPLPWELLQPVMRILGHCLLAPLIPQEVRDAASAAVRCVYARASHDITPQVILAARSLIQLDKSTRKTAKDELMFAAPEPASNPSTPSKPRRPEGYYEDDSLIIVLMCNDFVTLYLLMNRFVDHGLAYISISTPPELGWSSRLITMQFMGTERPWLNLYGNRVRPVAPFGSASSKPFDDPALIHRCLPDELLHEVFSRMSPYSLGRAACVCRKWRYTIRNPVLWRSACLKAWQLSLLYSFVIISKYDRSYAAIFPLTGLYVSRNTYIRTGVAEWKVTSPVHLVCYYRYLRFFPNGKFLYKISSQKVKEVAKIMVRSSKADCVFKGDYTLSGEQIEAVLLYSGSRRTVLRMRLRIRGTTVGANNRLDMLRLVTTGVNESEINNDGDDILGVVEGWQEDETHNPDVPAISHRRGLSPFVFVPFEEVETSVLNLPVDKMDYFVPG</sequence>
<feature type="compositionally biased region" description="Low complexity" evidence="7">
    <location>
        <begin position="7"/>
        <end position="40"/>
    </location>
</feature>
<keyword evidence="4" id="KW-0963">Cytoplasm</keyword>
<dbReference type="CDD" id="cd22151">
    <property type="entry name" value="F-box_AtGID2-like"/>
    <property type="match status" value="1"/>
</dbReference>
<comment type="subcellular location">
    <subcellularLocation>
        <location evidence="1">Cell membrane</location>
    </subcellularLocation>
    <subcellularLocation>
        <location evidence="2">Cytoplasm</location>
        <location evidence="2">Cytosol</location>
    </subcellularLocation>
</comment>
<keyword evidence="10" id="KW-1185">Reference proteome</keyword>
<evidence type="ECO:0000256" key="3">
    <source>
        <dbReference type="ARBA" id="ARBA00022475"/>
    </source>
</evidence>
<organism evidence="9 10">
    <name type="scientific">Dendrobium thyrsiflorum</name>
    <name type="common">Pinecone-like raceme dendrobium</name>
    <name type="synonym">Orchid</name>
    <dbReference type="NCBI Taxonomy" id="117978"/>
    <lineage>
        <taxon>Eukaryota</taxon>
        <taxon>Viridiplantae</taxon>
        <taxon>Streptophyta</taxon>
        <taxon>Embryophyta</taxon>
        <taxon>Tracheophyta</taxon>
        <taxon>Spermatophyta</taxon>
        <taxon>Magnoliopsida</taxon>
        <taxon>Liliopsida</taxon>
        <taxon>Asparagales</taxon>
        <taxon>Orchidaceae</taxon>
        <taxon>Epidendroideae</taxon>
        <taxon>Malaxideae</taxon>
        <taxon>Dendrobiinae</taxon>
        <taxon>Dendrobium</taxon>
    </lineage>
</organism>
<protein>
    <recommendedName>
        <fullName evidence="8">F-box domain-containing protein</fullName>
    </recommendedName>
</protein>
<dbReference type="PROSITE" id="PS50181">
    <property type="entry name" value="FBOX"/>
    <property type="match status" value="1"/>
</dbReference>
<dbReference type="AlphaFoldDB" id="A0ABD0UD97"/>
<evidence type="ECO:0000256" key="7">
    <source>
        <dbReference type="SAM" id="MobiDB-lite"/>
    </source>
</evidence>
<evidence type="ECO:0000256" key="6">
    <source>
        <dbReference type="ARBA" id="ARBA00034482"/>
    </source>
</evidence>
<reference evidence="9 10" key="1">
    <citation type="journal article" date="2024" name="Plant Biotechnol. J.">
        <title>Dendrobium thyrsiflorum genome and its molecular insights into genes involved in important horticultural traits.</title>
        <authorList>
            <person name="Chen B."/>
            <person name="Wang J.Y."/>
            <person name="Zheng P.J."/>
            <person name="Li K.L."/>
            <person name="Liang Y.M."/>
            <person name="Chen X.F."/>
            <person name="Zhang C."/>
            <person name="Zhao X."/>
            <person name="He X."/>
            <person name="Zhang G.Q."/>
            <person name="Liu Z.J."/>
            <person name="Xu Q."/>
        </authorList>
    </citation>
    <scope>NUCLEOTIDE SEQUENCE [LARGE SCALE GENOMIC DNA]</scope>
    <source>
        <strain evidence="9">GZMU011</strain>
    </source>
</reference>
<evidence type="ECO:0000256" key="4">
    <source>
        <dbReference type="ARBA" id="ARBA00022490"/>
    </source>
</evidence>
<feature type="region of interest" description="Disordered" evidence="7">
    <location>
        <begin position="400"/>
        <end position="419"/>
    </location>
</feature>
<dbReference type="GO" id="GO:0005886">
    <property type="term" value="C:plasma membrane"/>
    <property type="evidence" value="ECO:0007669"/>
    <property type="project" value="UniProtKB-SubCell"/>
</dbReference>
<feature type="region of interest" description="Disordered" evidence="7">
    <location>
        <begin position="1"/>
        <end position="42"/>
    </location>
</feature>
<dbReference type="EMBL" id="JANQDX010000017">
    <property type="protein sequence ID" value="KAL0908307.1"/>
    <property type="molecule type" value="Genomic_DNA"/>
</dbReference>
<evidence type="ECO:0000256" key="1">
    <source>
        <dbReference type="ARBA" id="ARBA00004236"/>
    </source>
</evidence>
<dbReference type="InterPro" id="IPR036047">
    <property type="entry name" value="F-box-like_dom_sf"/>
</dbReference>
<evidence type="ECO:0000259" key="8">
    <source>
        <dbReference type="PROSITE" id="PS50181"/>
    </source>
</evidence>
<dbReference type="GO" id="GO:0005829">
    <property type="term" value="C:cytosol"/>
    <property type="evidence" value="ECO:0007669"/>
    <property type="project" value="UniProtKB-SubCell"/>
</dbReference>
<proteinExistence type="inferred from homology"/>
<evidence type="ECO:0000313" key="10">
    <source>
        <dbReference type="Proteomes" id="UP001552299"/>
    </source>
</evidence>
<keyword evidence="5" id="KW-0472">Membrane</keyword>
<dbReference type="Proteomes" id="UP001552299">
    <property type="component" value="Unassembled WGS sequence"/>
</dbReference>
<name>A0ABD0UD97_DENTH</name>
<accession>A0ABD0UD97</accession>
<dbReference type="SMART" id="SM00256">
    <property type="entry name" value="FBOX"/>
    <property type="match status" value="1"/>
</dbReference>
<dbReference type="Pfam" id="PF09790">
    <property type="entry name" value="Hyccin"/>
    <property type="match status" value="1"/>
</dbReference>
<keyword evidence="3" id="KW-1003">Cell membrane</keyword>